<protein>
    <submittedName>
        <fullName evidence="2">Uncharacterized protein</fullName>
    </submittedName>
</protein>
<organism evidence="2 3">
    <name type="scientific">Myotis myotis</name>
    <name type="common">Greater mouse-eared bat</name>
    <name type="synonym">Vespertilio myotis</name>
    <dbReference type="NCBI Taxonomy" id="51298"/>
    <lineage>
        <taxon>Eukaryota</taxon>
        <taxon>Metazoa</taxon>
        <taxon>Chordata</taxon>
        <taxon>Craniata</taxon>
        <taxon>Vertebrata</taxon>
        <taxon>Euteleostomi</taxon>
        <taxon>Mammalia</taxon>
        <taxon>Eutheria</taxon>
        <taxon>Laurasiatheria</taxon>
        <taxon>Chiroptera</taxon>
        <taxon>Yangochiroptera</taxon>
        <taxon>Vespertilionidae</taxon>
        <taxon>Myotis</taxon>
    </lineage>
</organism>
<proteinExistence type="predicted"/>
<reference evidence="2 3" key="1">
    <citation type="journal article" date="2020" name="Nature">
        <title>Six reference-quality genomes reveal evolution of bat adaptations.</title>
        <authorList>
            <person name="Jebb D."/>
            <person name="Huang Z."/>
            <person name="Pippel M."/>
            <person name="Hughes G.M."/>
            <person name="Lavrichenko K."/>
            <person name="Devanna P."/>
            <person name="Winkler S."/>
            <person name="Jermiin L.S."/>
            <person name="Skirmuntt E.C."/>
            <person name="Katzourakis A."/>
            <person name="Burkitt-Gray L."/>
            <person name="Ray D.A."/>
            <person name="Sullivan K.A.M."/>
            <person name="Roscito J.G."/>
            <person name="Kirilenko B.M."/>
            <person name="Davalos L.M."/>
            <person name="Corthals A.P."/>
            <person name="Power M.L."/>
            <person name="Jones G."/>
            <person name="Ransome R.D."/>
            <person name="Dechmann D.K.N."/>
            <person name="Locatelli A.G."/>
            <person name="Puechmaille S.J."/>
            <person name="Fedrigo O."/>
            <person name="Jarvis E.D."/>
            <person name="Hiller M."/>
            <person name="Vernes S.C."/>
            <person name="Myers E.W."/>
            <person name="Teeling E.C."/>
        </authorList>
    </citation>
    <scope>NUCLEOTIDE SEQUENCE [LARGE SCALE GENOMIC DNA]</scope>
    <source>
        <strain evidence="2">MMyoMyo1</strain>
        <tissue evidence="2">Flight muscle</tissue>
    </source>
</reference>
<dbReference type="Proteomes" id="UP000527355">
    <property type="component" value="Unassembled WGS sequence"/>
</dbReference>
<feature type="compositionally biased region" description="Polar residues" evidence="1">
    <location>
        <begin position="1"/>
        <end position="12"/>
    </location>
</feature>
<evidence type="ECO:0000313" key="2">
    <source>
        <dbReference type="EMBL" id="KAF6355269.1"/>
    </source>
</evidence>
<keyword evidence="3" id="KW-1185">Reference proteome</keyword>
<evidence type="ECO:0000256" key="1">
    <source>
        <dbReference type="SAM" id="MobiDB-lite"/>
    </source>
</evidence>
<feature type="compositionally biased region" description="Basic and acidic residues" evidence="1">
    <location>
        <begin position="13"/>
        <end position="22"/>
    </location>
</feature>
<accession>A0A7J7Y062</accession>
<gene>
    <name evidence="2" type="ORF">mMyoMyo1_011447</name>
</gene>
<comment type="caution">
    <text evidence="2">The sequence shown here is derived from an EMBL/GenBank/DDBJ whole genome shotgun (WGS) entry which is preliminary data.</text>
</comment>
<evidence type="ECO:0000313" key="3">
    <source>
        <dbReference type="Proteomes" id="UP000527355"/>
    </source>
</evidence>
<sequence length="127" mass="13462">MFSTKGSSGTHQDPSHHCDSADLRQPSAFPGNSRRDPSERGRRTNDTPPLQEAVHLPRCSEAQVTPEELAPNAGKSSPPAGRAVRVAARASGARARPRPTAVLRVPCGGPLATGSRLYDLSVSWASR</sequence>
<dbReference type="AlphaFoldDB" id="A0A7J7Y062"/>
<feature type="compositionally biased region" description="Basic and acidic residues" evidence="1">
    <location>
        <begin position="33"/>
        <end position="45"/>
    </location>
</feature>
<name>A0A7J7Y062_MYOMY</name>
<feature type="compositionally biased region" description="Low complexity" evidence="1">
    <location>
        <begin position="77"/>
        <end position="94"/>
    </location>
</feature>
<dbReference type="EMBL" id="JABWUV010000005">
    <property type="protein sequence ID" value="KAF6355269.1"/>
    <property type="molecule type" value="Genomic_DNA"/>
</dbReference>
<feature type="region of interest" description="Disordered" evidence="1">
    <location>
        <begin position="1"/>
        <end position="97"/>
    </location>
</feature>